<comment type="caution">
    <text evidence="2">The sequence shown here is derived from an EMBL/GenBank/DDBJ whole genome shotgun (WGS) entry which is preliminary data.</text>
</comment>
<sequence>MTGAARVLRGLQFLNLSIITHGWPEVEKRFERLAVYSFLLRSRFGQCIGMVGSEEFAGQIFDVLARRRGITAQLLTKNQFWEFWEQLQTFFDMVDKNADGQITEEELKEVRAAMDSSTRVASTSKSTILRSLDRFQTFVMWGFFRGQN</sequence>
<dbReference type="Proteomes" id="UP000729402">
    <property type="component" value="Unassembled WGS sequence"/>
</dbReference>
<dbReference type="PROSITE" id="PS50222">
    <property type="entry name" value="EF_HAND_2"/>
    <property type="match status" value="1"/>
</dbReference>
<dbReference type="InterPro" id="IPR013623">
    <property type="entry name" value="NADPH_Ox"/>
</dbReference>
<accession>A0A8J5VUW0</accession>
<protein>
    <recommendedName>
        <fullName evidence="1">EF-hand domain-containing protein</fullName>
    </recommendedName>
</protein>
<name>A0A8J5VUW0_ZIZPA</name>
<dbReference type="GO" id="GO:0005509">
    <property type="term" value="F:calcium ion binding"/>
    <property type="evidence" value="ECO:0007669"/>
    <property type="project" value="InterPro"/>
</dbReference>
<reference evidence="2" key="2">
    <citation type="submission" date="2021-02" db="EMBL/GenBank/DDBJ databases">
        <authorList>
            <person name="Kimball J.A."/>
            <person name="Haas M.W."/>
            <person name="Macchietto M."/>
            <person name="Kono T."/>
            <person name="Duquette J."/>
            <person name="Shao M."/>
        </authorList>
    </citation>
    <scope>NUCLEOTIDE SEQUENCE</scope>
    <source>
        <tissue evidence="2">Fresh leaf tissue</tissue>
    </source>
</reference>
<dbReference type="PROSITE" id="PS00018">
    <property type="entry name" value="EF_HAND_1"/>
    <property type="match status" value="1"/>
</dbReference>
<reference evidence="2" key="1">
    <citation type="journal article" date="2021" name="bioRxiv">
        <title>Whole Genome Assembly and Annotation of Northern Wild Rice, Zizania palustris L., Supports a Whole Genome Duplication in the Zizania Genus.</title>
        <authorList>
            <person name="Haas M."/>
            <person name="Kono T."/>
            <person name="Macchietto M."/>
            <person name="Millas R."/>
            <person name="McGilp L."/>
            <person name="Shao M."/>
            <person name="Duquette J."/>
            <person name="Hirsch C.N."/>
            <person name="Kimball J."/>
        </authorList>
    </citation>
    <scope>NUCLEOTIDE SEQUENCE</scope>
    <source>
        <tissue evidence="2">Fresh leaf tissue</tissue>
    </source>
</reference>
<dbReference type="EMBL" id="JAAALK010000086">
    <property type="protein sequence ID" value="KAG8082185.1"/>
    <property type="molecule type" value="Genomic_DNA"/>
</dbReference>
<organism evidence="2 3">
    <name type="scientific">Zizania palustris</name>
    <name type="common">Northern wild rice</name>
    <dbReference type="NCBI Taxonomy" id="103762"/>
    <lineage>
        <taxon>Eukaryota</taxon>
        <taxon>Viridiplantae</taxon>
        <taxon>Streptophyta</taxon>
        <taxon>Embryophyta</taxon>
        <taxon>Tracheophyta</taxon>
        <taxon>Spermatophyta</taxon>
        <taxon>Magnoliopsida</taxon>
        <taxon>Liliopsida</taxon>
        <taxon>Poales</taxon>
        <taxon>Poaceae</taxon>
        <taxon>BOP clade</taxon>
        <taxon>Oryzoideae</taxon>
        <taxon>Oryzeae</taxon>
        <taxon>Zizaniinae</taxon>
        <taxon>Zizania</taxon>
    </lineage>
</organism>
<keyword evidence="3" id="KW-1185">Reference proteome</keyword>
<dbReference type="InterPro" id="IPR018247">
    <property type="entry name" value="EF_Hand_1_Ca_BS"/>
</dbReference>
<dbReference type="OrthoDB" id="787003at2759"/>
<dbReference type="SMART" id="SM00054">
    <property type="entry name" value="EFh"/>
    <property type="match status" value="1"/>
</dbReference>
<dbReference type="GO" id="GO:0004601">
    <property type="term" value="F:peroxidase activity"/>
    <property type="evidence" value="ECO:0007669"/>
    <property type="project" value="InterPro"/>
</dbReference>
<gene>
    <name evidence="2" type="ORF">GUJ93_ZPchr0014g47518</name>
</gene>
<proteinExistence type="predicted"/>
<dbReference type="AlphaFoldDB" id="A0A8J5VUW0"/>
<dbReference type="InterPro" id="IPR002048">
    <property type="entry name" value="EF_hand_dom"/>
</dbReference>
<evidence type="ECO:0000313" key="2">
    <source>
        <dbReference type="EMBL" id="KAG8082185.1"/>
    </source>
</evidence>
<dbReference type="GO" id="GO:0050664">
    <property type="term" value="F:oxidoreductase activity, acting on NAD(P)H, oxygen as acceptor"/>
    <property type="evidence" value="ECO:0007669"/>
    <property type="project" value="InterPro"/>
</dbReference>
<feature type="domain" description="EF-hand" evidence="1">
    <location>
        <begin position="82"/>
        <end position="117"/>
    </location>
</feature>
<evidence type="ECO:0000313" key="3">
    <source>
        <dbReference type="Proteomes" id="UP000729402"/>
    </source>
</evidence>
<dbReference type="Pfam" id="PF08414">
    <property type="entry name" value="NADPH_Ox"/>
    <property type="match status" value="1"/>
</dbReference>
<evidence type="ECO:0000259" key="1">
    <source>
        <dbReference type="PROSITE" id="PS50222"/>
    </source>
</evidence>